<feature type="compositionally biased region" description="Low complexity" evidence="1">
    <location>
        <begin position="11"/>
        <end position="21"/>
    </location>
</feature>
<feature type="compositionally biased region" description="Low complexity" evidence="1">
    <location>
        <begin position="250"/>
        <end position="270"/>
    </location>
</feature>
<protein>
    <submittedName>
        <fullName evidence="2">Uncharacterized protein</fullName>
    </submittedName>
</protein>
<feature type="compositionally biased region" description="Basic and acidic residues" evidence="1">
    <location>
        <begin position="218"/>
        <end position="249"/>
    </location>
</feature>
<dbReference type="InterPro" id="IPR012442">
    <property type="entry name" value="DUF1645_plant"/>
</dbReference>
<proteinExistence type="predicted"/>
<evidence type="ECO:0000313" key="3">
    <source>
        <dbReference type="Proteomes" id="UP001642487"/>
    </source>
</evidence>
<dbReference type="EMBL" id="OZ021743">
    <property type="protein sequence ID" value="CAK9330211.1"/>
    <property type="molecule type" value="Genomic_DNA"/>
</dbReference>
<accession>A0ABP0ZBR3</accession>
<dbReference type="Proteomes" id="UP001642487">
    <property type="component" value="Chromosome 9"/>
</dbReference>
<evidence type="ECO:0000313" key="2">
    <source>
        <dbReference type="EMBL" id="CAK9330211.1"/>
    </source>
</evidence>
<dbReference type="PANTHER" id="PTHR33095">
    <property type="entry name" value="OS07G0619500 PROTEIN"/>
    <property type="match status" value="1"/>
</dbReference>
<sequence>MKAKEGPAHLSLSPTFSSYSSGSSSIAEIAARVVREIGEEPFADAENYGWEAQGSVYRFRENLSNVRDSAEGVRTNDCGKNGDEDEFEFAVLCREPDASTSSAHEIFYNGQIKPVYPVFNMDLLLDKSSRVDSRLENSKKKPDVRRSPLRKLMNEERKTTPFSSSGADDLGGVPSDTYCVWSPSTEKTSPGRRNKRNSTGSSNRWKFRDLLYNYSRSKSEGEDELMKRKTSIKKDDKPGNVLKGKEDCRSGVGVSVTSSTSSNSGFFPSFTAQNARYGRNRSVKEPEKRRSYLPYRQHLVGCVPDAKATI</sequence>
<reference evidence="2 3" key="1">
    <citation type="submission" date="2024-03" db="EMBL/GenBank/DDBJ databases">
        <authorList>
            <person name="Gkanogiannis A."/>
            <person name="Becerra Lopez-Lavalle L."/>
        </authorList>
    </citation>
    <scope>NUCLEOTIDE SEQUENCE [LARGE SCALE GENOMIC DNA]</scope>
</reference>
<keyword evidence="3" id="KW-1185">Reference proteome</keyword>
<name>A0ABP0ZBR3_9ROSI</name>
<evidence type="ECO:0000256" key="1">
    <source>
        <dbReference type="SAM" id="MobiDB-lite"/>
    </source>
</evidence>
<organism evidence="2 3">
    <name type="scientific">Citrullus colocynthis</name>
    <name type="common">colocynth</name>
    <dbReference type="NCBI Taxonomy" id="252529"/>
    <lineage>
        <taxon>Eukaryota</taxon>
        <taxon>Viridiplantae</taxon>
        <taxon>Streptophyta</taxon>
        <taxon>Embryophyta</taxon>
        <taxon>Tracheophyta</taxon>
        <taxon>Spermatophyta</taxon>
        <taxon>Magnoliopsida</taxon>
        <taxon>eudicotyledons</taxon>
        <taxon>Gunneridae</taxon>
        <taxon>Pentapetalae</taxon>
        <taxon>rosids</taxon>
        <taxon>fabids</taxon>
        <taxon>Cucurbitales</taxon>
        <taxon>Cucurbitaceae</taxon>
        <taxon>Benincaseae</taxon>
        <taxon>Citrullus</taxon>
    </lineage>
</organism>
<feature type="region of interest" description="Disordered" evidence="1">
    <location>
        <begin position="1"/>
        <end position="21"/>
    </location>
</feature>
<feature type="region of interest" description="Disordered" evidence="1">
    <location>
        <begin position="218"/>
        <end position="270"/>
    </location>
</feature>
<feature type="region of interest" description="Disordered" evidence="1">
    <location>
        <begin position="131"/>
        <end position="202"/>
    </location>
</feature>
<dbReference type="Pfam" id="PF07816">
    <property type="entry name" value="DUF1645"/>
    <property type="match status" value="1"/>
</dbReference>
<feature type="compositionally biased region" description="Basic and acidic residues" evidence="1">
    <location>
        <begin position="131"/>
        <end position="159"/>
    </location>
</feature>
<dbReference type="PANTHER" id="PTHR33095:SF127">
    <property type="entry name" value="OS05G0578100 PROTEIN"/>
    <property type="match status" value="1"/>
</dbReference>
<gene>
    <name evidence="2" type="ORF">CITCOLO1_LOCUS22697</name>
</gene>